<dbReference type="PANTHER" id="PTHR32305:SF15">
    <property type="entry name" value="PROTEIN RHSA-RELATED"/>
    <property type="match status" value="1"/>
</dbReference>
<evidence type="ECO:0000256" key="2">
    <source>
        <dbReference type="ARBA" id="ARBA00022525"/>
    </source>
</evidence>
<feature type="compositionally biased region" description="Polar residues" evidence="5">
    <location>
        <begin position="2169"/>
        <end position="2184"/>
    </location>
</feature>
<feature type="region of interest" description="Disordered" evidence="5">
    <location>
        <begin position="2165"/>
        <end position="2184"/>
    </location>
</feature>
<dbReference type="NCBIfam" id="TIGR01643">
    <property type="entry name" value="YD_repeat_2x"/>
    <property type="match status" value="2"/>
</dbReference>
<dbReference type="InterPro" id="IPR028994">
    <property type="entry name" value="Integrin_alpha_N"/>
</dbReference>
<dbReference type="SUPFAM" id="SSF69318">
    <property type="entry name" value="Integrin alpha N-terminal domain"/>
    <property type="match status" value="1"/>
</dbReference>
<evidence type="ECO:0000256" key="1">
    <source>
        <dbReference type="ARBA" id="ARBA00004613"/>
    </source>
</evidence>
<evidence type="ECO:0000256" key="4">
    <source>
        <dbReference type="ARBA" id="ARBA00023026"/>
    </source>
</evidence>
<dbReference type="OrthoDB" id="5933920at2"/>
<comment type="caution">
    <text evidence="6">The sequence shown here is derived from an EMBL/GenBank/DDBJ whole genome shotgun (WGS) entry which is preliminary data.</text>
</comment>
<feature type="compositionally biased region" description="Polar residues" evidence="5">
    <location>
        <begin position="2435"/>
        <end position="2469"/>
    </location>
</feature>
<organism evidence="6 7">
    <name type="scientific">Tahibacter aquaticus</name>
    <dbReference type="NCBI Taxonomy" id="520092"/>
    <lineage>
        <taxon>Bacteria</taxon>
        <taxon>Pseudomonadati</taxon>
        <taxon>Pseudomonadota</taxon>
        <taxon>Gammaproteobacteria</taxon>
        <taxon>Lysobacterales</taxon>
        <taxon>Rhodanobacteraceae</taxon>
        <taxon>Tahibacter</taxon>
    </lineage>
</organism>
<protein>
    <submittedName>
        <fullName evidence="6">RHS repeat-associated protein</fullName>
    </submittedName>
</protein>
<keyword evidence="7" id="KW-1185">Reference proteome</keyword>
<dbReference type="NCBIfam" id="TIGR03696">
    <property type="entry name" value="Rhs_assc_core"/>
    <property type="match status" value="1"/>
</dbReference>
<dbReference type="InterPro" id="IPR013517">
    <property type="entry name" value="FG-GAP"/>
</dbReference>
<dbReference type="Proteomes" id="UP000295293">
    <property type="component" value="Unassembled WGS sequence"/>
</dbReference>
<feature type="region of interest" description="Disordered" evidence="5">
    <location>
        <begin position="1837"/>
        <end position="1857"/>
    </location>
</feature>
<dbReference type="GO" id="GO:0005576">
    <property type="term" value="C:extracellular region"/>
    <property type="evidence" value="ECO:0007669"/>
    <property type="project" value="UniProtKB-SubCell"/>
</dbReference>
<sequence length="2970" mass="318734">MNGIDRSWPRLTGAAIWLVALFALLAAAPTKAMDDLSLPEAQLLCSPSVNTDSWLSGVALAQPGRWWNPKRYGSGWDLVYNDERTKLKAFMYTFNANGHSTWLATKMVDIAETGDRWKAQLYEYTESSTGVISSMPVGEVGLVFFRDDPSRVGLRWRWLEVQTAGLMPAGYVDECLSDMTRLNPTYYAWTNGAIETQEVFDKELTVDPSVSQVFSGYWNKPDPGNPAPDVDEVPGVVMTVMQASLGGERGKFGEAAVRLLFNKVPPAAGGNRKPIFVQAQRVSLLSNLPLSQDTFNLYFHYGVGYPNGYPLNDCSTSTECNDNILVGTYTRSFKPETNYRSAHTEFFIDTTKLNNGKVPGAPTINGVATPAYLLTPSSTSADPPSQTILGEVTRTNRLQEISVNQYVCQVLPPATTCSICVSWAGNGIGKAWRRNLGTLTYGAAPIDSADFGYVEQILNHGDRVQFELWQGIPGQAGAVLLDKAPEVRAVGPTPGENGFIQVPAAPVISNLDDLSLGHDASVGALAGEAGVSGGAGTYSVPIAVPPGRNGMAPSVGLSYNSRGGNGVAGLGWSLDAGGAVTRCPRTLDQDSTARGVRMDGDDRLCLDGQRLVAIVGTGAYGAAGTGYRTEIDSFAKVVQSGAGLASGNVCFTVEYKDGRKSSYGCAPSGSSCAGVAPRVQPAGLSPLREQAWLLSRVEDRTGNFMDYCYVSGEAGSGEVLLDQIRYTGSTLAGTTSAQSIPTRKIKFDYEPRPTWDEANDRSSSSLAGGTVQQTRRLTKISTYSPDSSAPARSYMLGYSDTFFSGKDYSNYSGRSLLRRITECGQQAGSGAETCSNPTEFTWSDGNWEFASRKFAVSASPGRSAPQPAPMPDPVWQEDGSSAATPEYRRQSTVPTGDLDGDGTREMLTTIRWFDGVWRSEYQLSKVTADRVTKGTVTFTDFPVGEVSDIDGDGIAEIVSGNKIYKWKGGRGADACGGGAASCTASANSYFSVVTTNIPSGGTIAPQGIADFNADGAPDVLVRLPPLSICDAGSGGGDNERVGNAPKGTVPNDYAVLCVLLNLKPGTISTSTTTFNFGTPKQVDLLYAGIDGEAVQHVTDFNGDGTADVIVADSNGAVVRAVFSQLNGTALSFAAQTSAQLNLDPSTRYLRWMDINGDGLDDAVIAHLPGAGGSCEGQPCPFGAWKIQLNKGGTMAAVAYPVGPSGNPSPGLRYSGSQGGVAATRPQFRYFSKMIQTDIDSDGRADLLYPAHFAARMCFKAYLAPNLFLPARPAEDCPEQVYHGSTCLADVCAAPPPEDGSTYSEHPGTIPSRADAFSSGLGEFDPSSYKYNVIRFVQTGANTFRLQVDETPIIAGNSVLGSQRGRADDYFGDGLADVVGDAGCPFKRTLHYPENTCELAAGGTAGPGSSTSYLDTAQTIQLGSLVNPDVVNLVLNENRGDGVRTNLAPMFPDMMVKATDALGDQASWDYFPLSSSAGRGSDFPLYKIDADYVDSRHFLFQSSMPVVAVLGRSNGAVTGSLAIFGGRSQRYAYEGAMYNSGGRGFQGFRKISAEGAGPTSRIVRTATTFHQKFPLTGRIESIETRLPGVSTSTGLLSLETFDWRCNLSNITNACPGQDGNAPAHTTIYWPFLNASSKFSYDLAAAEAGTQFPLGQSNTFNYEPNSTASGWSQYGNLRYTRTVSKDGNGNANGDKYFVAAHETITVNNYDTSIGPLGQWWFNKLLSSTTSTTVSYHPRSGTAPSMDLSQKTLVTSYSWNTANRTLSSKTITDSVAGQSFTTSYAYPTPNLGSPTSASVTGSGISAPREVQTAYSNDGYFPASVTAVLSTVSPSLNHVTTTTTRASDGQPTSTTDPNGLKTTNEYDQFGRPTAQLFFRTDGVTPAAPTARVALQKCLPCGGVGSGEEMAVYYATTVKDGAPSQRTWFDMLGREVKRASRGFDGRWVNVTTKYDNMTTVISSSAPYYTGESPLLTQFTYDRFNRVRSKRVPTAELNATQGDTVSNYSYVGLRTDIAVAPLNVNCTATPTLCIAVKRHSNSLGQLMRTEDALAGSYPAGSLQGITDYWLNPGGAVAAIRDGKGSVISAVYSALGHRLSSHDPNQGNWSFTYNALGEMLTQTDARGVQTTVTQRDSLGRVLQQRREPVLGVPATLADQKILDTWQYDPPGAKGQLAQQQRQRSLTVGSPDGSTPIWTESYSYWADTTQLFQRVTAIEPTTPGAVQLTHEYHYDPYYGYLSSVSYLDNPQPLTVWKRYTRYGSLSGIVDARLMTPMWSMTEADAYGKPTKEQFGYALYGNASYSRATGQMRSQAWRLYEVPTVTGNVDEFAYSYDSLGNLASQERIWRRYESGYANTFISSLAADPQGRTVETYAYDKLQRLTSVNRTRGQGSGSSWVDMPVVPTTVSYGYDAVGNITAKSDFAASYTYGGLPGDSCGPNALKSTSDPASSPTHTSVYQCDANGNQTSEVGSGTGTQNRTIVYDGANLPTRIDHRDTWIANSQIDYHYGPDNARFKRTGENVTLFYGADGYEREVTNGGQTALHRIELGPVVYTRSVTGTPPGTVVVSPSITNYQLRDRLGSTIAVADRWGHFNGVNTGTPAYVDGLMRRSYDPFGMPREPGLGGVTRPNNYTLPTLQLGPATRRGFTDHEHIDTVKLIHMNGRGYDYRSGRFLSVDPIIQFPTNSQSLNPYSYILNNPLSGTDPSGYAVECEGWDGCSFDGKDVNNISVYEDTETGERFAVASTGDGGLYRIESINVTESNGADVTSTEVYNASKSGNASIKELNSRRSLFGKDTGFVAKDFIREQSNRHGVEYLSGLQKLNEFAAGCAITGGARCVTELVAELAGVPSVSSGELRQMPNAQQFPNLFPEDQPRAANIIPNEKLRTISQKGLAYVVKTDGTLVVGRNNTSQGHIDLAGGEPVLAAGEVSIHAGRIKLLDNSSGHYRPSGPGAQYAAEDAFRRNGFEVEGIYTERAF</sequence>
<gene>
    <name evidence="6" type="ORF">DFR29_102418</name>
</gene>
<proteinExistence type="predicted"/>
<keyword evidence="4" id="KW-0843">Virulence</keyword>
<dbReference type="InterPro" id="IPR006530">
    <property type="entry name" value="YD"/>
</dbReference>
<feature type="region of interest" description="Disordered" evidence="5">
    <location>
        <begin position="858"/>
        <end position="901"/>
    </location>
</feature>
<dbReference type="InterPro" id="IPR022385">
    <property type="entry name" value="Rhs_assc_core"/>
</dbReference>
<dbReference type="InterPro" id="IPR050708">
    <property type="entry name" value="T6SS_VgrG/RHS"/>
</dbReference>
<dbReference type="Pfam" id="PF13517">
    <property type="entry name" value="FG-GAP_3"/>
    <property type="match status" value="1"/>
</dbReference>
<evidence type="ECO:0000256" key="5">
    <source>
        <dbReference type="SAM" id="MobiDB-lite"/>
    </source>
</evidence>
<keyword evidence="2" id="KW-0964">Secreted</keyword>
<comment type="subcellular location">
    <subcellularLocation>
        <location evidence="1">Secreted</location>
    </subcellularLocation>
</comment>
<dbReference type="GO" id="GO:0005737">
    <property type="term" value="C:cytoplasm"/>
    <property type="evidence" value="ECO:0007669"/>
    <property type="project" value="InterPro"/>
</dbReference>
<dbReference type="InterPro" id="IPR003284">
    <property type="entry name" value="Sal_SpvB"/>
</dbReference>
<feature type="region of interest" description="Disordered" evidence="5">
    <location>
        <begin position="754"/>
        <end position="788"/>
    </location>
</feature>
<evidence type="ECO:0000313" key="7">
    <source>
        <dbReference type="Proteomes" id="UP000295293"/>
    </source>
</evidence>
<evidence type="ECO:0000313" key="6">
    <source>
        <dbReference type="EMBL" id="TDR47756.1"/>
    </source>
</evidence>
<keyword evidence="3" id="KW-0732">Signal</keyword>
<reference evidence="6 7" key="1">
    <citation type="submission" date="2019-03" db="EMBL/GenBank/DDBJ databases">
        <title>Genomic Encyclopedia of Type Strains, Phase IV (KMG-IV): sequencing the most valuable type-strain genomes for metagenomic binning, comparative biology and taxonomic classification.</title>
        <authorList>
            <person name="Goeker M."/>
        </authorList>
    </citation>
    <scope>NUCLEOTIDE SEQUENCE [LARGE SCALE GENOMIC DNA]</scope>
    <source>
        <strain evidence="6 7">DSM 21667</strain>
    </source>
</reference>
<accession>A0A4V3DNB1</accession>
<dbReference type="Gene3D" id="2.130.10.130">
    <property type="entry name" value="Integrin alpha, N-terminal"/>
    <property type="match status" value="1"/>
</dbReference>
<dbReference type="Pfam" id="PF03534">
    <property type="entry name" value="SpvB"/>
    <property type="match status" value="1"/>
</dbReference>
<dbReference type="PANTHER" id="PTHR32305">
    <property type="match status" value="1"/>
</dbReference>
<name>A0A4V3DNB1_9GAMM</name>
<dbReference type="Gene3D" id="2.180.10.10">
    <property type="entry name" value="RHS repeat-associated core"/>
    <property type="match status" value="2"/>
</dbReference>
<evidence type="ECO:0000256" key="3">
    <source>
        <dbReference type="ARBA" id="ARBA00022729"/>
    </source>
</evidence>
<feature type="compositionally biased region" description="Polar residues" evidence="5">
    <location>
        <begin position="761"/>
        <end position="787"/>
    </location>
</feature>
<dbReference type="RefSeq" id="WP_133817464.1">
    <property type="nucleotide sequence ID" value="NZ_SNZH01000002.1"/>
</dbReference>
<dbReference type="EMBL" id="SNZH01000002">
    <property type="protein sequence ID" value="TDR47756.1"/>
    <property type="molecule type" value="Genomic_DNA"/>
</dbReference>
<feature type="region of interest" description="Disordered" evidence="5">
    <location>
        <begin position="2433"/>
        <end position="2469"/>
    </location>
</feature>